<name>A0ABV8MNA6_9NEIS</name>
<proteinExistence type="predicted"/>
<evidence type="ECO:0000313" key="1">
    <source>
        <dbReference type="EMBL" id="MFC4159643.1"/>
    </source>
</evidence>
<accession>A0ABV8MNA6</accession>
<sequence length="244" mass="25731">MEPAFSLPLPSSPDAAPSDGFEAMLALALSEAAEGDPALEPGPADFGLWGTLPDGQGRLDLDEVAAQLQASLPPLCRNLGNACRLGGVALDPPLRLSAPAGRIDCGQDARGPLVQTLLTRRTALQRQIVRLLAGYALVRGAATLTAHQRALARLGPARLAQAVASHPEFHLTPPLALSCRQDHIAIEEARGLSWRQLCLADALAQELIGLGLERPAAVPVAGLPVSEAFDPLRSRLDQARRSQR</sequence>
<reference evidence="2" key="1">
    <citation type="journal article" date="2019" name="Int. J. Syst. Evol. Microbiol.">
        <title>The Global Catalogue of Microorganisms (GCM) 10K type strain sequencing project: providing services to taxonomists for standard genome sequencing and annotation.</title>
        <authorList>
            <consortium name="The Broad Institute Genomics Platform"/>
            <consortium name="The Broad Institute Genome Sequencing Center for Infectious Disease"/>
            <person name="Wu L."/>
            <person name="Ma J."/>
        </authorList>
    </citation>
    <scope>NUCLEOTIDE SEQUENCE [LARGE SCALE GENOMIC DNA]</scope>
    <source>
        <strain evidence="2">LMG 29894</strain>
    </source>
</reference>
<comment type="caution">
    <text evidence="1">The sequence shown here is derived from an EMBL/GenBank/DDBJ whole genome shotgun (WGS) entry which is preliminary data.</text>
</comment>
<dbReference type="RefSeq" id="WP_378163630.1">
    <property type="nucleotide sequence ID" value="NZ_JBHSBU010000001.1"/>
</dbReference>
<evidence type="ECO:0008006" key="3">
    <source>
        <dbReference type="Google" id="ProtNLM"/>
    </source>
</evidence>
<keyword evidence="2" id="KW-1185">Reference proteome</keyword>
<protein>
    <recommendedName>
        <fullName evidence="3">DUF222 domain-containing protein</fullName>
    </recommendedName>
</protein>
<gene>
    <name evidence="1" type="ORF">ACFOW7_09820</name>
</gene>
<dbReference type="EMBL" id="JBHSBU010000001">
    <property type="protein sequence ID" value="MFC4159643.1"/>
    <property type="molecule type" value="Genomic_DNA"/>
</dbReference>
<dbReference type="Proteomes" id="UP001595791">
    <property type="component" value="Unassembled WGS sequence"/>
</dbReference>
<organism evidence="1 2">
    <name type="scientific">Chitinimonas lacunae</name>
    <dbReference type="NCBI Taxonomy" id="1963018"/>
    <lineage>
        <taxon>Bacteria</taxon>
        <taxon>Pseudomonadati</taxon>
        <taxon>Pseudomonadota</taxon>
        <taxon>Betaproteobacteria</taxon>
        <taxon>Neisseriales</taxon>
        <taxon>Chitinibacteraceae</taxon>
        <taxon>Chitinimonas</taxon>
    </lineage>
</organism>
<evidence type="ECO:0000313" key="2">
    <source>
        <dbReference type="Proteomes" id="UP001595791"/>
    </source>
</evidence>